<dbReference type="Proteomes" id="UP000193335">
    <property type="component" value="Unassembled WGS sequence"/>
</dbReference>
<comment type="subunit">
    <text evidence="11">Monomer.</text>
</comment>
<feature type="compositionally biased region" description="Basic residues" evidence="12">
    <location>
        <begin position="1"/>
        <end position="83"/>
    </location>
</feature>
<gene>
    <name evidence="11" type="primary">metG</name>
    <name evidence="15" type="ORF">BSZ19_20880</name>
</gene>
<dbReference type="Gene3D" id="2.170.220.10">
    <property type="match status" value="1"/>
</dbReference>
<dbReference type="GO" id="GO:0006431">
    <property type="term" value="P:methionyl-tRNA aminoacylation"/>
    <property type="evidence" value="ECO:0007669"/>
    <property type="project" value="UniProtKB-UniRule"/>
</dbReference>
<dbReference type="SUPFAM" id="SSF47323">
    <property type="entry name" value="Anticodon-binding domain of a subclass of class I aminoacyl-tRNA synthetases"/>
    <property type="match status" value="1"/>
</dbReference>
<evidence type="ECO:0000256" key="6">
    <source>
        <dbReference type="ARBA" id="ARBA00022741"/>
    </source>
</evidence>
<evidence type="ECO:0000256" key="2">
    <source>
        <dbReference type="ARBA" id="ARBA00004496"/>
    </source>
</evidence>
<dbReference type="GO" id="GO:0005524">
    <property type="term" value="F:ATP binding"/>
    <property type="evidence" value="ECO:0007669"/>
    <property type="project" value="UniProtKB-UniRule"/>
</dbReference>
<sequence>MATRAKKTARGKSSKKKAANKAVKKAVKALARKAAKKVKKTKKPAVKKGVKKSAAKTTKKAGKKAAKKQVVAKKAVKAAKKAAKSPAKSKAPAKKVAKKAKVTAPAVTAAPAPVATPPKVVKPKVSKPKVSKPEAPPALRPVAASQAATPVAAPARDNVFYISTAIAYPNGSPHIGHAYEAISADVLARFARLDGKDVFFLTGTDEHGQKMVQTAQNEGLTPSALATRNAGRFKEMDERLNVSFDRFIRTTEEQHHRSSQEIWRRMEANGDIYADSYAGWYSVRDEAYYAEDETRLNDDGVRLGPQGTPVEWVEEKSYFFRLSAYQDKLLKLYEDHPEFIGPDSRKNEVVSFVRGGLRDLSISRTTFDWGVKVPSDEEHVMYVWVDALTNYITGVGFPDESDKNWRYWPADVHIIGKDIIRFHAVYWPAFLMSAGISLPKRVYAHGFLFNRGEKMSKSVGNVVDPFNLAEQYGVDQMRYFFLREVSYGQDGNYNHDAIVARINADLANDLGNLAQRSLSMIAKQLGGVLPEPGEFSDNDKAILAMADGMIVASREAMATQQIHHWLNAVWAVVAEANRYFAGEAPWALAKTDPVRQKTVLYVTAEVVRQIAILAQPAMPTASGLLLDSLGIPAGERNFAMLGGAKRIAPGSTLPAPTPAFPRYIEPAA</sequence>
<evidence type="ECO:0000256" key="4">
    <source>
        <dbReference type="ARBA" id="ARBA00022490"/>
    </source>
</evidence>
<dbReference type="Gene3D" id="1.10.730.10">
    <property type="entry name" value="Isoleucyl-tRNA Synthetase, Domain 1"/>
    <property type="match status" value="1"/>
</dbReference>
<dbReference type="PROSITE" id="PS00178">
    <property type="entry name" value="AA_TRNA_LIGASE_I"/>
    <property type="match status" value="1"/>
</dbReference>
<dbReference type="CDD" id="cd00814">
    <property type="entry name" value="MetRS_core"/>
    <property type="match status" value="1"/>
</dbReference>
<dbReference type="Pfam" id="PF19303">
    <property type="entry name" value="Anticodon_3"/>
    <property type="match status" value="1"/>
</dbReference>
<organism evidence="15 16">
    <name type="scientific">Bradyrhizobium japonicum</name>
    <dbReference type="NCBI Taxonomy" id="375"/>
    <lineage>
        <taxon>Bacteria</taxon>
        <taxon>Pseudomonadati</taxon>
        <taxon>Pseudomonadota</taxon>
        <taxon>Alphaproteobacteria</taxon>
        <taxon>Hyphomicrobiales</taxon>
        <taxon>Nitrobacteraceae</taxon>
        <taxon>Bradyrhizobium</taxon>
    </lineage>
</organism>
<dbReference type="FunFam" id="2.170.220.10:FF:000001">
    <property type="entry name" value="methionine--tRNA ligase, mitochondrial"/>
    <property type="match status" value="1"/>
</dbReference>
<comment type="caution">
    <text evidence="15">The sequence shown here is derived from an EMBL/GenBank/DDBJ whole genome shotgun (WGS) entry which is preliminary data.</text>
</comment>
<feature type="region of interest" description="Disordered" evidence="12">
    <location>
        <begin position="113"/>
        <end position="138"/>
    </location>
</feature>
<evidence type="ECO:0000259" key="14">
    <source>
        <dbReference type="Pfam" id="PF19303"/>
    </source>
</evidence>
<dbReference type="InterPro" id="IPR014758">
    <property type="entry name" value="Met-tRNA_synth"/>
</dbReference>
<feature type="compositionally biased region" description="Basic residues" evidence="12">
    <location>
        <begin position="121"/>
        <end position="130"/>
    </location>
</feature>
<comment type="similarity">
    <text evidence="3 11">Belongs to the class-I aminoacyl-tRNA synthetase family. MetG type 2B subfamily.</text>
</comment>
<evidence type="ECO:0000313" key="16">
    <source>
        <dbReference type="Proteomes" id="UP000193335"/>
    </source>
</evidence>
<evidence type="ECO:0000256" key="3">
    <source>
        <dbReference type="ARBA" id="ARBA00005328"/>
    </source>
</evidence>
<feature type="region of interest" description="Disordered" evidence="12">
    <location>
        <begin position="1"/>
        <end position="95"/>
    </location>
</feature>
<evidence type="ECO:0000256" key="11">
    <source>
        <dbReference type="HAMAP-Rule" id="MF_01228"/>
    </source>
</evidence>
<dbReference type="PRINTS" id="PR01041">
    <property type="entry name" value="TRNASYNTHMET"/>
</dbReference>
<dbReference type="InterPro" id="IPR015413">
    <property type="entry name" value="Methionyl/Leucyl_tRNA_Synth"/>
</dbReference>
<dbReference type="InterPro" id="IPR033911">
    <property type="entry name" value="MetRS_core"/>
</dbReference>
<keyword evidence="5 11" id="KW-0436">Ligase</keyword>
<evidence type="ECO:0000313" key="15">
    <source>
        <dbReference type="EMBL" id="OSJ31820.1"/>
    </source>
</evidence>
<comment type="subcellular location">
    <subcellularLocation>
        <location evidence="2 11">Cytoplasm</location>
    </subcellularLocation>
</comment>
<feature type="short sequence motif" description="'KMSKS' region" evidence="11">
    <location>
        <begin position="454"/>
        <end position="458"/>
    </location>
</feature>
<evidence type="ECO:0000256" key="1">
    <source>
        <dbReference type="ARBA" id="ARBA00003314"/>
    </source>
</evidence>
<keyword evidence="6 11" id="KW-0547">Nucleotide-binding</keyword>
<name>A0A1Y2JMH5_BRAJP</name>
<feature type="domain" description="Methionyl-tRNA synthetase anticodon-binding" evidence="14">
    <location>
        <begin position="529"/>
        <end position="659"/>
    </location>
</feature>
<comment type="function">
    <text evidence="1 11">Is required not only for elongation of protein synthesis but also for the initiation of all mRNA translation through initiator tRNA(fMet) aminoacylation.</text>
</comment>
<dbReference type="Gene3D" id="3.40.50.620">
    <property type="entry name" value="HUPs"/>
    <property type="match status" value="1"/>
</dbReference>
<dbReference type="PANTHER" id="PTHR43326">
    <property type="entry name" value="METHIONYL-TRNA SYNTHETASE"/>
    <property type="match status" value="1"/>
</dbReference>
<dbReference type="NCBIfam" id="NF008900">
    <property type="entry name" value="PRK12267.1"/>
    <property type="match status" value="1"/>
</dbReference>
<evidence type="ECO:0000259" key="13">
    <source>
        <dbReference type="Pfam" id="PF09334"/>
    </source>
</evidence>
<dbReference type="EMBL" id="NAFL01000253">
    <property type="protein sequence ID" value="OSJ31820.1"/>
    <property type="molecule type" value="Genomic_DNA"/>
</dbReference>
<dbReference type="InterPro" id="IPR009080">
    <property type="entry name" value="tRNAsynth_Ia_anticodon-bd"/>
</dbReference>
<evidence type="ECO:0000256" key="9">
    <source>
        <dbReference type="ARBA" id="ARBA00023146"/>
    </source>
</evidence>
<dbReference type="EC" id="6.1.1.10" evidence="11"/>
<dbReference type="RefSeq" id="WP_085401500.1">
    <property type="nucleotide sequence ID" value="NZ_NAFL01000253.1"/>
</dbReference>
<dbReference type="InterPro" id="IPR014729">
    <property type="entry name" value="Rossmann-like_a/b/a_fold"/>
</dbReference>
<protein>
    <recommendedName>
        <fullName evidence="11">Methionine--tRNA ligase</fullName>
        <ecNumber evidence="11">6.1.1.10</ecNumber>
    </recommendedName>
    <alternativeName>
        <fullName evidence="11">Methionyl-tRNA synthetase</fullName>
        <shortName evidence="11">MetRS</shortName>
    </alternativeName>
</protein>
<evidence type="ECO:0000256" key="7">
    <source>
        <dbReference type="ARBA" id="ARBA00022840"/>
    </source>
</evidence>
<evidence type="ECO:0000256" key="12">
    <source>
        <dbReference type="SAM" id="MobiDB-lite"/>
    </source>
</evidence>
<keyword evidence="4 11" id="KW-0963">Cytoplasm</keyword>
<dbReference type="GO" id="GO:0005737">
    <property type="term" value="C:cytoplasm"/>
    <property type="evidence" value="ECO:0007669"/>
    <property type="project" value="UniProtKB-SubCell"/>
</dbReference>
<proteinExistence type="inferred from homology"/>
<keyword evidence="7 11" id="KW-0067">ATP-binding</keyword>
<dbReference type="AlphaFoldDB" id="A0A1Y2JMH5"/>
<dbReference type="InterPro" id="IPR041872">
    <property type="entry name" value="Anticodon_Met"/>
</dbReference>
<evidence type="ECO:0000256" key="5">
    <source>
        <dbReference type="ARBA" id="ARBA00022598"/>
    </source>
</evidence>
<evidence type="ECO:0000256" key="8">
    <source>
        <dbReference type="ARBA" id="ARBA00022917"/>
    </source>
</evidence>
<dbReference type="CDD" id="cd07957">
    <property type="entry name" value="Anticodon_Ia_Met"/>
    <property type="match status" value="1"/>
</dbReference>
<feature type="domain" description="Methionyl/Leucyl tRNA synthetase" evidence="13">
    <location>
        <begin position="161"/>
        <end position="517"/>
    </location>
</feature>
<dbReference type="Pfam" id="PF09334">
    <property type="entry name" value="tRNA-synt_1g"/>
    <property type="match status" value="1"/>
</dbReference>
<dbReference type="FunFam" id="1.10.730.10:FF:000035">
    <property type="entry name" value="Methionine--tRNA ligase"/>
    <property type="match status" value="1"/>
</dbReference>
<evidence type="ECO:0000256" key="10">
    <source>
        <dbReference type="ARBA" id="ARBA00047364"/>
    </source>
</evidence>
<dbReference type="PANTHER" id="PTHR43326:SF1">
    <property type="entry name" value="METHIONINE--TRNA LIGASE, MITOCHONDRIAL"/>
    <property type="match status" value="1"/>
</dbReference>
<keyword evidence="8 11" id="KW-0648">Protein biosynthesis</keyword>
<reference evidence="15 16" key="1">
    <citation type="submission" date="2017-03" db="EMBL/GenBank/DDBJ databases">
        <title>Whole genome sequences of fourteen strains of Bradyrhizobium canariense and one strain of Bradyrhizobium japonicum isolated from Lupinus (Papilionoideae: Genisteae) species in Algeria.</title>
        <authorList>
            <person name="Crovadore J."/>
            <person name="Chekireb D."/>
            <person name="Brachmann A."/>
            <person name="Chablais R."/>
            <person name="Cochard B."/>
            <person name="Lefort F."/>
        </authorList>
    </citation>
    <scope>NUCLEOTIDE SEQUENCE [LARGE SCALE GENOMIC DNA]</scope>
    <source>
        <strain evidence="15 16">UBMA197</strain>
    </source>
</reference>
<feature type="short sequence motif" description="'HIGH' region" evidence="11">
    <location>
        <begin position="167"/>
        <end position="177"/>
    </location>
</feature>
<dbReference type="InterPro" id="IPR001412">
    <property type="entry name" value="aa-tRNA-synth_I_CS"/>
</dbReference>
<accession>A0A1Y2JMH5</accession>
<dbReference type="NCBIfam" id="TIGR00398">
    <property type="entry name" value="metG"/>
    <property type="match status" value="1"/>
</dbReference>
<dbReference type="InterPro" id="IPR023457">
    <property type="entry name" value="Met-tRNA_synth_2"/>
</dbReference>
<comment type="caution">
    <text evidence="11">Lacks conserved residue(s) required for the propagation of feature annotation.</text>
</comment>
<dbReference type="GO" id="GO:0004825">
    <property type="term" value="F:methionine-tRNA ligase activity"/>
    <property type="evidence" value="ECO:0007669"/>
    <property type="project" value="UniProtKB-UniRule"/>
</dbReference>
<comment type="catalytic activity">
    <reaction evidence="10 11">
        <text>tRNA(Met) + L-methionine + ATP = L-methionyl-tRNA(Met) + AMP + diphosphate</text>
        <dbReference type="Rhea" id="RHEA:13481"/>
        <dbReference type="Rhea" id="RHEA-COMP:9667"/>
        <dbReference type="Rhea" id="RHEA-COMP:9698"/>
        <dbReference type="ChEBI" id="CHEBI:30616"/>
        <dbReference type="ChEBI" id="CHEBI:33019"/>
        <dbReference type="ChEBI" id="CHEBI:57844"/>
        <dbReference type="ChEBI" id="CHEBI:78442"/>
        <dbReference type="ChEBI" id="CHEBI:78530"/>
        <dbReference type="ChEBI" id="CHEBI:456215"/>
        <dbReference type="EC" id="6.1.1.10"/>
    </reaction>
</comment>
<keyword evidence="9 11" id="KW-0030">Aminoacyl-tRNA synthetase</keyword>
<dbReference type="SUPFAM" id="SSF52374">
    <property type="entry name" value="Nucleotidylyl transferase"/>
    <property type="match status" value="1"/>
</dbReference>
<dbReference type="HAMAP" id="MF_01228">
    <property type="entry name" value="Met_tRNA_synth_type2"/>
    <property type="match status" value="1"/>
</dbReference>